<evidence type="ECO:0000256" key="7">
    <source>
        <dbReference type="ARBA" id="ARBA00022777"/>
    </source>
</evidence>
<feature type="transmembrane region" description="Helical" evidence="11">
    <location>
        <begin position="6"/>
        <end position="29"/>
    </location>
</feature>
<evidence type="ECO:0000256" key="11">
    <source>
        <dbReference type="SAM" id="Phobius"/>
    </source>
</evidence>
<sequence>MDGGYVGLSLFVAVLVTAIVAVISSMLLYRKVHNVRLKLKDISETLGDIAQGDSNLKILANPSDMTSIICYKMNDIVHELRDQIIDLKKAEKTNGQLMTSLSHDVRTPLTTLIGYLDAVQKGIVVGADREEYIETARLRAYDMKNYVDVLFEWFKLNSNEETFTIQHVELAELTRNILKDWVPIFENVRLDFDIDIYEKRIEVNLDTDAYSRILNNLIQNVISHSQAKHVEIRVSLLAANVMITVADDGAGIPKQDLSHVFERLYKCDMARCEKGSGLGLSIVQQLVEKMGGSIAVKSEQYQRTEFIVYFPLADEKNC</sequence>
<protein>
    <recommendedName>
        <fullName evidence="3">histidine kinase</fullName>
        <ecNumber evidence="3">2.7.13.3</ecNumber>
    </recommendedName>
</protein>
<dbReference type="InterPro" id="IPR004358">
    <property type="entry name" value="Sig_transdc_His_kin-like_C"/>
</dbReference>
<dbReference type="InterPro" id="IPR050398">
    <property type="entry name" value="HssS/ArlS-like"/>
</dbReference>
<evidence type="ECO:0000256" key="4">
    <source>
        <dbReference type="ARBA" id="ARBA00022553"/>
    </source>
</evidence>
<comment type="catalytic activity">
    <reaction evidence="1">
        <text>ATP + protein L-histidine = ADP + protein N-phospho-L-histidine.</text>
        <dbReference type="EC" id="2.7.13.3"/>
    </reaction>
</comment>
<comment type="caution">
    <text evidence="13">The sequence shown here is derived from an EMBL/GenBank/DDBJ whole genome shotgun (WGS) entry which is preliminary data.</text>
</comment>
<dbReference type="Pfam" id="PF02518">
    <property type="entry name" value="HATPase_c"/>
    <property type="match status" value="1"/>
</dbReference>
<evidence type="ECO:0000256" key="8">
    <source>
        <dbReference type="ARBA" id="ARBA00022989"/>
    </source>
</evidence>
<dbReference type="InterPro" id="IPR036890">
    <property type="entry name" value="HATPase_C_sf"/>
</dbReference>
<evidence type="ECO:0000256" key="6">
    <source>
        <dbReference type="ARBA" id="ARBA00022692"/>
    </source>
</evidence>
<dbReference type="CDD" id="cd00082">
    <property type="entry name" value="HisKA"/>
    <property type="match status" value="1"/>
</dbReference>
<dbReference type="SUPFAM" id="SSF47384">
    <property type="entry name" value="Homodimeric domain of signal transducing histidine kinase"/>
    <property type="match status" value="1"/>
</dbReference>
<evidence type="ECO:0000313" key="13">
    <source>
        <dbReference type="EMBL" id="MPQ64707.1"/>
    </source>
</evidence>
<keyword evidence="6 11" id="KW-0812">Transmembrane</keyword>
<keyword evidence="4" id="KW-0597">Phosphoprotein</keyword>
<comment type="subcellular location">
    <subcellularLocation>
        <location evidence="2">Membrane</location>
        <topology evidence="2">Multi-pass membrane protein</topology>
    </subcellularLocation>
</comment>
<evidence type="ECO:0000259" key="12">
    <source>
        <dbReference type="PROSITE" id="PS50109"/>
    </source>
</evidence>
<dbReference type="InterPro" id="IPR003594">
    <property type="entry name" value="HATPase_dom"/>
</dbReference>
<dbReference type="FunFam" id="3.30.565.10:FF:000006">
    <property type="entry name" value="Sensor histidine kinase WalK"/>
    <property type="match status" value="1"/>
</dbReference>
<evidence type="ECO:0000256" key="1">
    <source>
        <dbReference type="ARBA" id="ARBA00000085"/>
    </source>
</evidence>
<dbReference type="PROSITE" id="PS50109">
    <property type="entry name" value="HIS_KIN"/>
    <property type="match status" value="1"/>
</dbReference>
<evidence type="ECO:0000256" key="10">
    <source>
        <dbReference type="ARBA" id="ARBA00023136"/>
    </source>
</evidence>
<organism evidence="13 14">
    <name type="scientific">Clostridium estertheticum</name>
    <dbReference type="NCBI Taxonomy" id="238834"/>
    <lineage>
        <taxon>Bacteria</taxon>
        <taxon>Bacillati</taxon>
        <taxon>Bacillota</taxon>
        <taxon>Clostridia</taxon>
        <taxon>Eubacteriales</taxon>
        <taxon>Clostridiaceae</taxon>
        <taxon>Clostridium</taxon>
    </lineage>
</organism>
<keyword evidence="10 11" id="KW-0472">Membrane</keyword>
<dbReference type="EC" id="2.7.13.3" evidence="3"/>
<dbReference type="SMART" id="SM00388">
    <property type="entry name" value="HisKA"/>
    <property type="match status" value="1"/>
</dbReference>
<accession>A0A5N7IUW8</accession>
<dbReference type="InterPro" id="IPR005467">
    <property type="entry name" value="His_kinase_dom"/>
</dbReference>
<dbReference type="SMART" id="SM00387">
    <property type="entry name" value="HATPase_c"/>
    <property type="match status" value="1"/>
</dbReference>
<feature type="domain" description="Histidine kinase" evidence="12">
    <location>
        <begin position="100"/>
        <end position="314"/>
    </location>
</feature>
<dbReference type="InterPro" id="IPR036097">
    <property type="entry name" value="HisK_dim/P_sf"/>
</dbReference>
<dbReference type="EMBL" id="SPSF01000055">
    <property type="protein sequence ID" value="MPQ64707.1"/>
    <property type="molecule type" value="Genomic_DNA"/>
</dbReference>
<gene>
    <name evidence="13" type="ORF">E4V82_21775</name>
</gene>
<dbReference type="Gene3D" id="3.30.565.10">
    <property type="entry name" value="Histidine kinase-like ATPase, C-terminal domain"/>
    <property type="match status" value="1"/>
</dbReference>
<dbReference type="Proteomes" id="UP000342249">
    <property type="component" value="Unassembled WGS sequence"/>
</dbReference>
<keyword evidence="5" id="KW-0808">Transferase</keyword>
<dbReference type="CDD" id="cd00075">
    <property type="entry name" value="HATPase"/>
    <property type="match status" value="1"/>
</dbReference>
<dbReference type="InterPro" id="IPR003661">
    <property type="entry name" value="HisK_dim/P_dom"/>
</dbReference>
<evidence type="ECO:0000256" key="9">
    <source>
        <dbReference type="ARBA" id="ARBA00023012"/>
    </source>
</evidence>
<proteinExistence type="predicted"/>
<reference evidence="13 14" key="1">
    <citation type="journal article" date="2019" name="Lett. Appl. Microbiol.">
        <title>A case of 'blown pack' spoilage of vacuum-packaged pork likely associated with Clostridium estertheticum in Canada.</title>
        <authorList>
            <person name="Zhang P."/>
            <person name="Ward P."/>
            <person name="McMullen L.M."/>
            <person name="Yang X."/>
        </authorList>
    </citation>
    <scope>NUCLEOTIDE SEQUENCE [LARGE SCALE GENOMIC DNA]</scope>
    <source>
        <strain evidence="13 14">MA19</strain>
    </source>
</reference>
<dbReference type="SUPFAM" id="SSF55874">
    <property type="entry name" value="ATPase domain of HSP90 chaperone/DNA topoisomerase II/histidine kinase"/>
    <property type="match status" value="1"/>
</dbReference>
<evidence type="ECO:0000256" key="3">
    <source>
        <dbReference type="ARBA" id="ARBA00012438"/>
    </source>
</evidence>
<evidence type="ECO:0000256" key="5">
    <source>
        <dbReference type="ARBA" id="ARBA00022679"/>
    </source>
</evidence>
<evidence type="ECO:0000256" key="2">
    <source>
        <dbReference type="ARBA" id="ARBA00004141"/>
    </source>
</evidence>
<dbReference type="GO" id="GO:0005886">
    <property type="term" value="C:plasma membrane"/>
    <property type="evidence" value="ECO:0007669"/>
    <property type="project" value="TreeGrafter"/>
</dbReference>
<evidence type="ECO:0000313" key="14">
    <source>
        <dbReference type="Proteomes" id="UP000342249"/>
    </source>
</evidence>
<dbReference type="AlphaFoldDB" id="A0A5N7IUW8"/>
<name>A0A5N7IUW8_9CLOT</name>
<dbReference type="Pfam" id="PF00512">
    <property type="entry name" value="HisKA"/>
    <property type="match status" value="1"/>
</dbReference>
<keyword evidence="8 11" id="KW-1133">Transmembrane helix</keyword>
<dbReference type="PANTHER" id="PTHR45528:SF8">
    <property type="entry name" value="HISTIDINE KINASE"/>
    <property type="match status" value="1"/>
</dbReference>
<dbReference type="PANTHER" id="PTHR45528">
    <property type="entry name" value="SENSOR HISTIDINE KINASE CPXA"/>
    <property type="match status" value="1"/>
</dbReference>
<keyword evidence="7 13" id="KW-0418">Kinase</keyword>
<dbReference type="GO" id="GO:0000155">
    <property type="term" value="F:phosphorelay sensor kinase activity"/>
    <property type="evidence" value="ECO:0007669"/>
    <property type="project" value="InterPro"/>
</dbReference>
<dbReference type="PRINTS" id="PR00344">
    <property type="entry name" value="BCTRLSENSOR"/>
</dbReference>
<dbReference type="Gene3D" id="1.10.287.130">
    <property type="match status" value="1"/>
</dbReference>
<keyword evidence="9" id="KW-0902">Two-component regulatory system</keyword>